<evidence type="ECO:0000313" key="1">
    <source>
        <dbReference type="EMBL" id="PPV14118.1"/>
    </source>
</evidence>
<proteinExistence type="predicted"/>
<organism evidence="1 2">
    <name type="scientific">Clostridium butyricum</name>
    <dbReference type="NCBI Taxonomy" id="1492"/>
    <lineage>
        <taxon>Bacteria</taxon>
        <taxon>Bacillati</taxon>
        <taxon>Bacillota</taxon>
        <taxon>Clostridia</taxon>
        <taxon>Eubacteriales</taxon>
        <taxon>Clostridiaceae</taxon>
        <taxon>Clostridium</taxon>
    </lineage>
</organism>
<evidence type="ECO:0000313" key="2">
    <source>
        <dbReference type="Proteomes" id="UP000238081"/>
    </source>
</evidence>
<dbReference type="AlphaFoldDB" id="A0A2S7F9G3"/>
<dbReference type="RefSeq" id="WP_043662810.1">
    <property type="nucleotide sequence ID" value="NZ_JSEG01000005.1"/>
</dbReference>
<dbReference type="Proteomes" id="UP000238081">
    <property type="component" value="Unassembled WGS sequence"/>
</dbReference>
<protein>
    <submittedName>
        <fullName evidence="1">Uncharacterized protein</fullName>
    </submittedName>
</protein>
<gene>
    <name evidence="1" type="ORF">AWN73_14705</name>
</gene>
<accession>A0A2S7F9G3</accession>
<comment type="caution">
    <text evidence="1">The sequence shown here is derived from an EMBL/GenBank/DDBJ whole genome shotgun (WGS) entry which is preliminary data.</text>
</comment>
<name>A0A2S7F9G3_CLOBU</name>
<sequence length="174" mass="20931">MNSLPIPVSNLEFKNNVSIKFNNILDGFNEFKNFTLDGNLVENSELSLINFICDVFKENNNECYVDFYINKIDRSEKDNLLYLIDKEYKSLLQQIINMNHDDVYYKITDINLIPFFTTLNTREIFFVTFYFTKKPITIWGNYNFKFPCFFNNPDAFNYFYNIAKNYNFIKIQQF</sequence>
<dbReference type="EMBL" id="LRDH01000112">
    <property type="protein sequence ID" value="PPV14118.1"/>
    <property type="molecule type" value="Genomic_DNA"/>
</dbReference>
<reference evidence="1 2" key="1">
    <citation type="submission" date="2016-01" db="EMBL/GenBank/DDBJ databases">
        <title>Characterization of the Clostridium difficile lineages that are prevalent in Hong Kong and China.</title>
        <authorList>
            <person name="Kwok J.S.-L."/>
            <person name="Lam W.-Y."/>
            <person name="Ip M."/>
            <person name="Chan T.-F."/>
            <person name="Hawkey P.M."/>
            <person name="Tsui S.K.-W."/>
        </authorList>
    </citation>
    <scope>NUCLEOTIDE SEQUENCE [LARGE SCALE GENOMIC DNA]</scope>
    <source>
        <strain evidence="1 2">300064</strain>
    </source>
</reference>